<gene>
    <name evidence="2" type="ORF">VFPPC_02386</name>
</gene>
<name>A0A179FVX7_METCM</name>
<dbReference type="SUPFAM" id="SSF50129">
    <property type="entry name" value="GroES-like"/>
    <property type="match status" value="1"/>
</dbReference>
<dbReference type="PANTHER" id="PTHR45033">
    <property type="match status" value="1"/>
</dbReference>
<dbReference type="Proteomes" id="UP000078397">
    <property type="component" value="Unassembled WGS sequence"/>
</dbReference>
<dbReference type="Pfam" id="PF08240">
    <property type="entry name" value="ADH_N"/>
    <property type="match status" value="1"/>
</dbReference>
<protein>
    <submittedName>
        <fullName evidence="2">Alcohol dehydrogenase, zinc-containing</fullName>
    </submittedName>
</protein>
<proteinExistence type="predicted"/>
<accession>A0A179FVX7</accession>
<dbReference type="InterPro" id="IPR052711">
    <property type="entry name" value="Zinc_ADH-like"/>
</dbReference>
<dbReference type="PANTHER" id="PTHR45033:SF1">
    <property type="entry name" value="OXIDOREDUCTASE (EUROFUNG)"/>
    <property type="match status" value="1"/>
</dbReference>
<sequence length="369" mass="40468">MAPEKMKQWTTALDGIDKLEMEEVDVPSPGEGEVLVKIHAVSLNYRDNEVCSGEYNHHSTVASKQRLVPCSDMCGTVIDSKSNLLKTGARVASIFLQTHLKGPVKEEDMASGIGLPLPGVLTEYRVFPAVSLVQIPDYLSNEEASCLPIAGVTSWTSLNWMRPIGQHIGTDKDLGSKFVLLQGTGGVAIAGLQVAHAAGYKTIITSSSDDKLKRATEELKADHTVNYKTYWEWQEPVMKATNGRGADVIFETGGSRTIRKSFDSIAFGGIINCIGYLSGKSDENPDEGDKTPPLQRLNVNVLALRRNVTLRGIINGGKDRFEEMLTYYKEKEIKPVVSKVFAFEEAKDAMKYLADGKHFGKVVIKVSDK</sequence>
<dbReference type="InterPro" id="IPR036291">
    <property type="entry name" value="NAD(P)-bd_dom_sf"/>
</dbReference>
<dbReference type="GeneID" id="28846035"/>
<organism evidence="2 3">
    <name type="scientific">Pochonia chlamydosporia 170</name>
    <dbReference type="NCBI Taxonomy" id="1380566"/>
    <lineage>
        <taxon>Eukaryota</taxon>
        <taxon>Fungi</taxon>
        <taxon>Dikarya</taxon>
        <taxon>Ascomycota</taxon>
        <taxon>Pezizomycotina</taxon>
        <taxon>Sordariomycetes</taxon>
        <taxon>Hypocreomycetidae</taxon>
        <taxon>Hypocreales</taxon>
        <taxon>Clavicipitaceae</taxon>
        <taxon>Pochonia</taxon>
    </lineage>
</organism>
<dbReference type="Gene3D" id="3.90.180.10">
    <property type="entry name" value="Medium-chain alcohol dehydrogenases, catalytic domain"/>
    <property type="match status" value="1"/>
</dbReference>
<dbReference type="InterPro" id="IPR013149">
    <property type="entry name" value="ADH-like_C"/>
</dbReference>
<dbReference type="CDD" id="cd08276">
    <property type="entry name" value="MDR7"/>
    <property type="match status" value="1"/>
</dbReference>
<dbReference type="SMART" id="SM00829">
    <property type="entry name" value="PKS_ER"/>
    <property type="match status" value="1"/>
</dbReference>
<dbReference type="InterPro" id="IPR011032">
    <property type="entry name" value="GroES-like_sf"/>
</dbReference>
<dbReference type="GO" id="GO:0016491">
    <property type="term" value="F:oxidoreductase activity"/>
    <property type="evidence" value="ECO:0007669"/>
    <property type="project" value="InterPro"/>
</dbReference>
<dbReference type="SUPFAM" id="SSF51735">
    <property type="entry name" value="NAD(P)-binding Rossmann-fold domains"/>
    <property type="match status" value="1"/>
</dbReference>
<dbReference type="Pfam" id="PF00107">
    <property type="entry name" value="ADH_zinc_N"/>
    <property type="match status" value="1"/>
</dbReference>
<dbReference type="EMBL" id="LSBJ02000002">
    <property type="protein sequence ID" value="OAQ69806.1"/>
    <property type="molecule type" value="Genomic_DNA"/>
</dbReference>
<feature type="domain" description="Enoyl reductase (ER)" evidence="1">
    <location>
        <begin position="15"/>
        <end position="364"/>
    </location>
</feature>
<dbReference type="InterPro" id="IPR013154">
    <property type="entry name" value="ADH-like_N"/>
</dbReference>
<keyword evidence="3" id="KW-1185">Reference proteome</keyword>
<evidence type="ECO:0000313" key="3">
    <source>
        <dbReference type="Proteomes" id="UP000078397"/>
    </source>
</evidence>
<reference evidence="2 3" key="1">
    <citation type="journal article" date="2016" name="PLoS Pathog.">
        <title>Biosynthesis of antibiotic leucinostatins in bio-control fungus Purpureocillium lilacinum and their inhibition on phytophthora revealed by genome mining.</title>
        <authorList>
            <person name="Wang G."/>
            <person name="Liu Z."/>
            <person name="Lin R."/>
            <person name="Li E."/>
            <person name="Mao Z."/>
            <person name="Ling J."/>
            <person name="Yang Y."/>
            <person name="Yin W.B."/>
            <person name="Xie B."/>
        </authorList>
    </citation>
    <scope>NUCLEOTIDE SEQUENCE [LARGE SCALE GENOMIC DNA]</scope>
    <source>
        <strain evidence="2">170</strain>
    </source>
</reference>
<dbReference type="RefSeq" id="XP_018146343.1">
    <property type="nucleotide sequence ID" value="XM_018282041.1"/>
</dbReference>
<dbReference type="Gene3D" id="3.40.50.720">
    <property type="entry name" value="NAD(P)-binding Rossmann-like Domain"/>
    <property type="match status" value="1"/>
</dbReference>
<dbReference type="AlphaFoldDB" id="A0A179FVX7"/>
<dbReference type="KEGG" id="pchm:VFPPC_02386"/>
<dbReference type="STRING" id="1380566.A0A179FVX7"/>
<dbReference type="OrthoDB" id="3509362at2759"/>
<comment type="caution">
    <text evidence="2">The sequence shown here is derived from an EMBL/GenBank/DDBJ whole genome shotgun (WGS) entry which is preliminary data.</text>
</comment>
<evidence type="ECO:0000259" key="1">
    <source>
        <dbReference type="SMART" id="SM00829"/>
    </source>
</evidence>
<evidence type="ECO:0000313" key="2">
    <source>
        <dbReference type="EMBL" id="OAQ69806.1"/>
    </source>
</evidence>
<dbReference type="InterPro" id="IPR020843">
    <property type="entry name" value="ER"/>
</dbReference>